<name>A0AAV9U783_9PEZI</name>
<evidence type="ECO:0000313" key="1">
    <source>
        <dbReference type="EMBL" id="KAK6337328.1"/>
    </source>
</evidence>
<organism evidence="1 2">
    <name type="scientific">Orbilia blumenaviensis</name>
    <dbReference type="NCBI Taxonomy" id="1796055"/>
    <lineage>
        <taxon>Eukaryota</taxon>
        <taxon>Fungi</taxon>
        <taxon>Dikarya</taxon>
        <taxon>Ascomycota</taxon>
        <taxon>Pezizomycotina</taxon>
        <taxon>Orbiliomycetes</taxon>
        <taxon>Orbiliales</taxon>
        <taxon>Orbiliaceae</taxon>
        <taxon>Orbilia</taxon>
    </lineage>
</organism>
<gene>
    <name evidence="1" type="ORF">TWF730_002733</name>
</gene>
<evidence type="ECO:0000313" key="2">
    <source>
        <dbReference type="Proteomes" id="UP001373714"/>
    </source>
</evidence>
<proteinExistence type="predicted"/>
<dbReference type="EMBL" id="JAVHNS010000013">
    <property type="protein sequence ID" value="KAK6337328.1"/>
    <property type="molecule type" value="Genomic_DNA"/>
</dbReference>
<sequence length="229" mass="26227">MILSYLDDFSALSLGLTSRAFYNRAVERIQNIICPLNELGSWAGKPLVRAGVVLDMGDEFSRHDTEIDETSGGFLMAVIEAKMLGLRERGYHTIYDSDSPERLETLRFMAQNRYTPPVVRRYLSAVLGNTEYENMFQEGRQYLIRNLDKKEYIQFPTGRLERTVVRPSGVYDDTMEIKPHPAERVIEAITWAPSTECNTSLPSKGAWAGDRIDIIMEEHASLDEWKRLL</sequence>
<accession>A0AAV9U783</accession>
<reference evidence="1 2" key="1">
    <citation type="submission" date="2019-10" db="EMBL/GenBank/DDBJ databases">
        <authorList>
            <person name="Palmer J.M."/>
        </authorList>
    </citation>
    <scope>NUCLEOTIDE SEQUENCE [LARGE SCALE GENOMIC DNA]</scope>
    <source>
        <strain evidence="1 2">TWF730</strain>
    </source>
</reference>
<protein>
    <submittedName>
        <fullName evidence="1">Uncharacterized protein</fullName>
    </submittedName>
</protein>
<dbReference type="AlphaFoldDB" id="A0AAV9U783"/>
<dbReference type="Proteomes" id="UP001373714">
    <property type="component" value="Unassembled WGS sequence"/>
</dbReference>
<keyword evidence="2" id="KW-1185">Reference proteome</keyword>
<comment type="caution">
    <text evidence="1">The sequence shown here is derived from an EMBL/GenBank/DDBJ whole genome shotgun (WGS) entry which is preliminary data.</text>
</comment>